<name>A0A7W7ZHH6_9BACT</name>
<protein>
    <submittedName>
        <fullName evidence="1">Uncharacterized protein</fullName>
    </submittedName>
</protein>
<organism evidence="1 2">
    <name type="scientific">Granulicella aggregans</name>
    <dbReference type="NCBI Taxonomy" id="474949"/>
    <lineage>
        <taxon>Bacteria</taxon>
        <taxon>Pseudomonadati</taxon>
        <taxon>Acidobacteriota</taxon>
        <taxon>Terriglobia</taxon>
        <taxon>Terriglobales</taxon>
        <taxon>Acidobacteriaceae</taxon>
        <taxon>Granulicella</taxon>
    </lineage>
</organism>
<sequence>MPRSLGTFRARRRDLTKLQSLSKKAFGFSETITYQDILFNVSPELVIADLSPLAFLNLVERIDSDGEEAAAVRLYERLLPLLSCRHRWIEPTMPLDQPRDLIMYEPLQGFGRVSVCELCTAYAISTPGAHLPAVGRSVD</sequence>
<proteinExistence type="predicted"/>
<dbReference type="Proteomes" id="UP000540989">
    <property type="component" value="Unassembled WGS sequence"/>
</dbReference>
<reference evidence="1 2" key="1">
    <citation type="submission" date="2020-08" db="EMBL/GenBank/DDBJ databases">
        <title>Genomic Encyclopedia of Type Strains, Phase IV (KMG-V): Genome sequencing to study the core and pangenomes of soil and plant-associated prokaryotes.</title>
        <authorList>
            <person name="Whitman W."/>
        </authorList>
    </citation>
    <scope>NUCLEOTIDE SEQUENCE [LARGE SCALE GENOMIC DNA]</scope>
    <source>
        <strain evidence="1 2">M8UP14</strain>
    </source>
</reference>
<accession>A0A7W7ZHH6</accession>
<comment type="caution">
    <text evidence="1">The sequence shown here is derived from an EMBL/GenBank/DDBJ whole genome shotgun (WGS) entry which is preliminary data.</text>
</comment>
<gene>
    <name evidence="1" type="ORF">HDF16_004089</name>
</gene>
<keyword evidence="2" id="KW-1185">Reference proteome</keyword>
<evidence type="ECO:0000313" key="2">
    <source>
        <dbReference type="Proteomes" id="UP000540989"/>
    </source>
</evidence>
<evidence type="ECO:0000313" key="1">
    <source>
        <dbReference type="EMBL" id="MBB5059366.1"/>
    </source>
</evidence>
<dbReference type="AlphaFoldDB" id="A0A7W7ZHH6"/>
<dbReference type="RefSeq" id="WP_184220659.1">
    <property type="nucleotide sequence ID" value="NZ_JACHIP010000005.1"/>
</dbReference>
<dbReference type="EMBL" id="JACHIP010000005">
    <property type="protein sequence ID" value="MBB5059366.1"/>
    <property type="molecule type" value="Genomic_DNA"/>
</dbReference>